<evidence type="ECO:0000256" key="6">
    <source>
        <dbReference type="ARBA" id="ARBA00023136"/>
    </source>
</evidence>
<evidence type="ECO:0000313" key="10">
    <source>
        <dbReference type="EMBL" id="GAA3949546.1"/>
    </source>
</evidence>
<dbReference type="InterPro" id="IPR039421">
    <property type="entry name" value="Type_1_exporter"/>
</dbReference>
<dbReference type="PROSITE" id="PS50893">
    <property type="entry name" value="ABC_TRANSPORTER_2"/>
    <property type="match status" value="1"/>
</dbReference>
<dbReference type="InterPro" id="IPR003593">
    <property type="entry name" value="AAA+_ATPase"/>
</dbReference>
<keyword evidence="4 10" id="KW-0067">ATP-binding</keyword>
<dbReference type="PROSITE" id="PS50929">
    <property type="entry name" value="ABC_TM1F"/>
    <property type="match status" value="1"/>
</dbReference>
<keyword evidence="2 7" id="KW-0812">Transmembrane</keyword>
<evidence type="ECO:0000313" key="11">
    <source>
        <dbReference type="Proteomes" id="UP001501081"/>
    </source>
</evidence>
<dbReference type="SUPFAM" id="SSF52540">
    <property type="entry name" value="P-loop containing nucleoside triphosphate hydrolases"/>
    <property type="match status" value="1"/>
</dbReference>
<dbReference type="GO" id="GO:0005524">
    <property type="term" value="F:ATP binding"/>
    <property type="evidence" value="ECO:0007669"/>
    <property type="project" value="UniProtKB-KW"/>
</dbReference>
<dbReference type="PANTHER" id="PTHR43394:SF1">
    <property type="entry name" value="ATP-BINDING CASSETTE SUB-FAMILY B MEMBER 10, MITOCHONDRIAL"/>
    <property type="match status" value="1"/>
</dbReference>
<evidence type="ECO:0000259" key="8">
    <source>
        <dbReference type="PROSITE" id="PS50893"/>
    </source>
</evidence>
<dbReference type="Proteomes" id="UP001501081">
    <property type="component" value="Unassembled WGS sequence"/>
</dbReference>
<dbReference type="PANTHER" id="PTHR43394">
    <property type="entry name" value="ATP-DEPENDENT PERMEASE MDL1, MITOCHONDRIAL"/>
    <property type="match status" value="1"/>
</dbReference>
<evidence type="ECO:0000256" key="3">
    <source>
        <dbReference type="ARBA" id="ARBA00022741"/>
    </source>
</evidence>
<dbReference type="SUPFAM" id="SSF90123">
    <property type="entry name" value="ABC transporter transmembrane region"/>
    <property type="match status" value="1"/>
</dbReference>
<dbReference type="InterPro" id="IPR011527">
    <property type="entry name" value="ABC1_TM_dom"/>
</dbReference>
<feature type="transmembrane region" description="Helical" evidence="7">
    <location>
        <begin position="149"/>
        <end position="172"/>
    </location>
</feature>
<evidence type="ECO:0000256" key="7">
    <source>
        <dbReference type="SAM" id="Phobius"/>
    </source>
</evidence>
<feature type="transmembrane region" description="Helical" evidence="7">
    <location>
        <begin position="266"/>
        <end position="285"/>
    </location>
</feature>
<name>A0ABP7NMN1_9SPHI</name>
<dbReference type="EMBL" id="BAABAK010000001">
    <property type="protein sequence ID" value="GAA3949546.1"/>
    <property type="molecule type" value="Genomic_DNA"/>
</dbReference>
<dbReference type="InterPro" id="IPR036640">
    <property type="entry name" value="ABC1_TM_sf"/>
</dbReference>
<feature type="transmembrane region" description="Helical" evidence="7">
    <location>
        <begin position="297"/>
        <end position="322"/>
    </location>
</feature>
<organism evidence="10 11">
    <name type="scientific">Pedobacter ginsengiterrae</name>
    <dbReference type="NCBI Taxonomy" id="871696"/>
    <lineage>
        <taxon>Bacteria</taxon>
        <taxon>Pseudomonadati</taxon>
        <taxon>Bacteroidota</taxon>
        <taxon>Sphingobacteriia</taxon>
        <taxon>Sphingobacteriales</taxon>
        <taxon>Sphingobacteriaceae</taxon>
        <taxon>Pedobacter</taxon>
    </lineage>
</organism>
<proteinExistence type="predicted"/>
<feature type="domain" description="ABC transmembrane type-1" evidence="9">
    <location>
        <begin position="34"/>
        <end position="323"/>
    </location>
</feature>
<sequence>MIKTFTQKVHKLSTNLNILRIVKLILAASKKWAFISILFIVIESALFYSSFYMVKVLIDMVSKHGVGNLKDEPLVIKYVILAAVSTIAYVALKSISSYIIEKQSAKVTEYVDDKIHRSAIELDLSFYESPEYFDILKRARDMGNDRPNLIVATIIDIGKNSINLALITSMLITIDWRLFPIMALFIIPTLFVRINFADTQNILRLSQTALERKSSYFSSLLTLDTHAKEIKSFGLGHHIRKIYVDIRLSLLDARLKISKRKVYQEVATSILATSGLFCCIAYIVIGSMHGSTSIGDITLFLIILPQSFTVMQTLSTGIATLYQNNVYVKSIFELFDLKSSLSEPQNPQSIPNDKNIDLELKNISFTYPHSNRPTLTNINLKLPAGKIIAVVGSNGAGKSTLIKLLCRLYDPTSGSILFFGKDIRNFISKDYQKQICAVFQDFGKYNVSAADNIKFGDIDGKSRPEIDVIEAAKNSGANLFIDKFSKGYETTMGRIFEDGQEVSIGQWQKLAIARAFYSPSRFIILDEATSALDATSEKELFNSLRDRIGNRAALIISHRQSAVKHADYIYFLYEGQISEHGTHDELIALKGGYFNLFKNTSL</sequence>
<dbReference type="RefSeq" id="WP_316758788.1">
    <property type="nucleotide sequence ID" value="NZ_BAABAK010000001.1"/>
</dbReference>
<feature type="transmembrane region" description="Helical" evidence="7">
    <location>
        <begin position="32"/>
        <end position="54"/>
    </location>
</feature>
<keyword evidence="11" id="KW-1185">Reference proteome</keyword>
<feature type="domain" description="ABC transporter" evidence="8">
    <location>
        <begin position="358"/>
        <end position="599"/>
    </location>
</feature>
<keyword evidence="6 7" id="KW-0472">Membrane</keyword>
<dbReference type="SMART" id="SM00382">
    <property type="entry name" value="AAA"/>
    <property type="match status" value="1"/>
</dbReference>
<reference evidence="11" key="1">
    <citation type="journal article" date="2019" name="Int. J. Syst. Evol. Microbiol.">
        <title>The Global Catalogue of Microorganisms (GCM) 10K type strain sequencing project: providing services to taxonomists for standard genome sequencing and annotation.</title>
        <authorList>
            <consortium name="The Broad Institute Genomics Platform"/>
            <consortium name="The Broad Institute Genome Sequencing Center for Infectious Disease"/>
            <person name="Wu L."/>
            <person name="Ma J."/>
        </authorList>
    </citation>
    <scope>NUCLEOTIDE SEQUENCE [LARGE SCALE GENOMIC DNA]</scope>
    <source>
        <strain evidence="11">JCM 17338</strain>
    </source>
</reference>
<dbReference type="Pfam" id="PF00005">
    <property type="entry name" value="ABC_tran"/>
    <property type="match status" value="1"/>
</dbReference>
<evidence type="ECO:0000256" key="1">
    <source>
        <dbReference type="ARBA" id="ARBA00004651"/>
    </source>
</evidence>
<gene>
    <name evidence="10" type="ORF">GCM10022246_00200</name>
</gene>
<feature type="transmembrane region" description="Helical" evidence="7">
    <location>
        <begin position="178"/>
        <end position="196"/>
    </location>
</feature>
<dbReference type="Gene3D" id="1.20.1560.10">
    <property type="entry name" value="ABC transporter type 1, transmembrane domain"/>
    <property type="match status" value="1"/>
</dbReference>
<evidence type="ECO:0000256" key="5">
    <source>
        <dbReference type="ARBA" id="ARBA00022989"/>
    </source>
</evidence>
<comment type="caution">
    <text evidence="10">The sequence shown here is derived from an EMBL/GenBank/DDBJ whole genome shotgun (WGS) entry which is preliminary data.</text>
</comment>
<dbReference type="Gene3D" id="3.40.50.300">
    <property type="entry name" value="P-loop containing nucleotide triphosphate hydrolases"/>
    <property type="match status" value="1"/>
</dbReference>
<feature type="transmembrane region" description="Helical" evidence="7">
    <location>
        <begin position="74"/>
        <end position="92"/>
    </location>
</feature>
<keyword evidence="3" id="KW-0547">Nucleotide-binding</keyword>
<dbReference type="InterPro" id="IPR027417">
    <property type="entry name" value="P-loop_NTPase"/>
</dbReference>
<evidence type="ECO:0000256" key="2">
    <source>
        <dbReference type="ARBA" id="ARBA00022692"/>
    </source>
</evidence>
<protein>
    <submittedName>
        <fullName evidence="10">ABC transporter ATP-binding protein</fullName>
    </submittedName>
</protein>
<accession>A0ABP7NMN1</accession>
<comment type="subcellular location">
    <subcellularLocation>
        <location evidence="1">Cell membrane</location>
        <topology evidence="1">Multi-pass membrane protein</topology>
    </subcellularLocation>
</comment>
<keyword evidence="5 7" id="KW-1133">Transmembrane helix</keyword>
<evidence type="ECO:0000256" key="4">
    <source>
        <dbReference type="ARBA" id="ARBA00022840"/>
    </source>
</evidence>
<evidence type="ECO:0000259" key="9">
    <source>
        <dbReference type="PROSITE" id="PS50929"/>
    </source>
</evidence>
<dbReference type="InterPro" id="IPR003439">
    <property type="entry name" value="ABC_transporter-like_ATP-bd"/>
</dbReference>